<protein>
    <submittedName>
        <fullName evidence="2">Uncharacterized protein</fullName>
    </submittedName>
</protein>
<organism evidence="2 3">
    <name type="scientific">Allorhizobium taibaishanense</name>
    <dbReference type="NCBI Taxonomy" id="887144"/>
    <lineage>
        <taxon>Bacteria</taxon>
        <taxon>Pseudomonadati</taxon>
        <taxon>Pseudomonadota</taxon>
        <taxon>Alphaproteobacteria</taxon>
        <taxon>Hyphomicrobiales</taxon>
        <taxon>Rhizobiaceae</taxon>
        <taxon>Rhizobium/Agrobacterium group</taxon>
        <taxon>Allorhizobium</taxon>
    </lineage>
</organism>
<dbReference type="Proteomes" id="UP000544107">
    <property type="component" value="Unassembled WGS sequence"/>
</dbReference>
<dbReference type="EMBL" id="JACIED010000006">
    <property type="protein sequence ID" value="MBB4009957.1"/>
    <property type="molecule type" value="Genomic_DNA"/>
</dbReference>
<proteinExistence type="predicted"/>
<evidence type="ECO:0000313" key="2">
    <source>
        <dbReference type="EMBL" id="MBB4009957.1"/>
    </source>
</evidence>
<keyword evidence="1" id="KW-0812">Transmembrane</keyword>
<keyword evidence="1" id="KW-0472">Membrane</keyword>
<dbReference type="AlphaFoldDB" id="A0A7W6HSD0"/>
<feature type="transmembrane region" description="Helical" evidence="1">
    <location>
        <begin position="12"/>
        <end position="32"/>
    </location>
</feature>
<evidence type="ECO:0000313" key="3">
    <source>
        <dbReference type="Proteomes" id="UP000544107"/>
    </source>
</evidence>
<dbReference type="PROSITE" id="PS51257">
    <property type="entry name" value="PROKAR_LIPOPROTEIN"/>
    <property type="match status" value="1"/>
</dbReference>
<accession>A0A7W6HSD0</accession>
<name>A0A7W6HSD0_9HYPH</name>
<reference evidence="2 3" key="1">
    <citation type="submission" date="2020-08" db="EMBL/GenBank/DDBJ databases">
        <title>Genomic Encyclopedia of Type Strains, Phase IV (KMG-IV): sequencing the most valuable type-strain genomes for metagenomic binning, comparative biology and taxonomic classification.</title>
        <authorList>
            <person name="Goeker M."/>
        </authorList>
    </citation>
    <scope>NUCLEOTIDE SEQUENCE [LARGE SCALE GENOMIC DNA]</scope>
    <source>
        <strain evidence="2 3">DSM 100021</strain>
    </source>
</reference>
<evidence type="ECO:0000256" key="1">
    <source>
        <dbReference type="SAM" id="Phobius"/>
    </source>
</evidence>
<gene>
    <name evidence="2" type="ORF">GGQ71_004254</name>
</gene>
<dbReference type="RefSeq" id="WP_162843834.1">
    <property type="nucleotide sequence ID" value="NZ_JACIED010000006.1"/>
</dbReference>
<sequence>MKHHAQKPKRRMQIFVGALFIIACLIGAFYVVGYHPGATQPENPLAADDKTHS</sequence>
<keyword evidence="1" id="KW-1133">Transmembrane helix</keyword>
<comment type="caution">
    <text evidence="2">The sequence shown here is derived from an EMBL/GenBank/DDBJ whole genome shotgun (WGS) entry which is preliminary data.</text>
</comment>